<keyword evidence="1" id="KW-0175">Coiled coil</keyword>
<name>A0A1T5KRG9_9FIRM</name>
<dbReference type="Pfam" id="PF06054">
    <property type="entry name" value="CoiA_nuc"/>
    <property type="match status" value="1"/>
</dbReference>
<dbReference type="OrthoDB" id="1937213at2"/>
<dbReference type="AlphaFoldDB" id="A0A1T5KRG9"/>
<dbReference type="STRING" id="36842.SAMN02194393_02101"/>
<organism evidence="3 4">
    <name type="scientific">Maledivibacter halophilus</name>
    <dbReference type="NCBI Taxonomy" id="36842"/>
    <lineage>
        <taxon>Bacteria</taxon>
        <taxon>Bacillati</taxon>
        <taxon>Bacillota</taxon>
        <taxon>Clostridia</taxon>
        <taxon>Peptostreptococcales</taxon>
        <taxon>Caminicellaceae</taxon>
        <taxon>Maledivibacter</taxon>
    </lineage>
</organism>
<evidence type="ECO:0000313" key="4">
    <source>
        <dbReference type="Proteomes" id="UP000190285"/>
    </source>
</evidence>
<sequence>MENAILDGKVINVFKLLENRDYSKIKKNILMLREASKNHRLRCTDCGNVVHFRFSEDITEHFYHSKGSNKDCPYSEYSKGLTANQRKAKKVLFKQLEKIFPESISSTYTEKVIKNVGRADFYFEFNSGEKLAIDYVRKINSINFNKKNQAYKDAGINNVWFLNTKDFYNKIYTNQEEMELNKRIVLNESINKVISFLDVDTKVITLLKDFQFNYKGHKIEDIFEINYNINDFILSSSGRFEVDFFDKYHVWKEHNKKEFIEGIKIQEELEREREKRKKEYEEILNKQNEEKLELISEIMARRDIVNKKDNKSSIIKKEKKYQKNTHRKISHNEANIILRKIGTKHITKDEAESLYFYIVENINCLHDLDINLNELKIKASSSLGKINNTSIRKWLVEIKYIK</sequence>
<keyword evidence="4" id="KW-1185">Reference proteome</keyword>
<feature type="coiled-coil region" evidence="1">
    <location>
        <begin position="266"/>
        <end position="297"/>
    </location>
</feature>
<feature type="domain" description="Competence protein CoiA nuclease-like" evidence="2">
    <location>
        <begin position="106"/>
        <end position="218"/>
    </location>
</feature>
<accession>A0A1T5KRG9</accession>
<dbReference type="RefSeq" id="WP_079491436.1">
    <property type="nucleotide sequence ID" value="NZ_FUZT01000004.1"/>
</dbReference>
<dbReference type="Proteomes" id="UP000190285">
    <property type="component" value="Unassembled WGS sequence"/>
</dbReference>
<reference evidence="3 4" key="1">
    <citation type="submission" date="2017-02" db="EMBL/GenBank/DDBJ databases">
        <authorList>
            <person name="Peterson S.W."/>
        </authorList>
    </citation>
    <scope>NUCLEOTIDE SEQUENCE [LARGE SCALE GENOMIC DNA]</scope>
    <source>
        <strain evidence="3 4">M1</strain>
    </source>
</reference>
<evidence type="ECO:0000256" key="1">
    <source>
        <dbReference type="SAM" id="Coils"/>
    </source>
</evidence>
<evidence type="ECO:0000259" key="2">
    <source>
        <dbReference type="Pfam" id="PF06054"/>
    </source>
</evidence>
<dbReference type="EMBL" id="FUZT01000004">
    <property type="protein sequence ID" value="SKC66362.1"/>
    <property type="molecule type" value="Genomic_DNA"/>
</dbReference>
<gene>
    <name evidence="3" type="ORF">SAMN02194393_02101</name>
</gene>
<protein>
    <recommendedName>
        <fullName evidence="2">Competence protein CoiA nuclease-like domain-containing protein</fullName>
    </recommendedName>
</protein>
<dbReference type="InterPro" id="IPR010330">
    <property type="entry name" value="CoiA_nuc"/>
</dbReference>
<evidence type="ECO:0000313" key="3">
    <source>
        <dbReference type="EMBL" id="SKC66362.1"/>
    </source>
</evidence>
<proteinExistence type="predicted"/>